<proteinExistence type="predicted"/>
<dbReference type="Proteomes" id="UP001056120">
    <property type="component" value="Linkage Group LG28"/>
</dbReference>
<reference evidence="2" key="1">
    <citation type="journal article" date="2022" name="Mol. Ecol. Resour.">
        <title>The genomes of chicory, endive, great burdock and yacon provide insights into Asteraceae palaeo-polyploidization history and plant inulin production.</title>
        <authorList>
            <person name="Fan W."/>
            <person name="Wang S."/>
            <person name="Wang H."/>
            <person name="Wang A."/>
            <person name="Jiang F."/>
            <person name="Liu H."/>
            <person name="Zhao H."/>
            <person name="Xu D."/>
            <person name="Zhang Y."/>
        </authorList>
    </citation>
    <scope>NUCLEOTIDE SEQUENCE [LARGE SCALE GENOMIC DNA]</scope>
    <source>
        <strain evidence="2">cv. Yunnan</strain>
    </source>
</reference>
<accession>A0ACB8YDD3</accession>
<gene>
    <name evidence="1" type="ORF">L1987_83333</name>
</gene>
<evidence type="ECO:0000313" key="2">
    <source>
        <dbReference type="Proteomes" id="UP001056120"/>
    </source>
</evidence>
<reference evidence="1 2" key="2">
    <citation type="journal article" date="2022" name="Mol. Ecol. Resour.">
        <title>The genomes of chicory, endive, great burdock and yacon provide insights into Asteraceae paleo-polyploidization history and plant inulin production.</title>
        <authorList>
            <person name="Fan W."/>
            <person name="Wang S."/>
            <person name="Wang H."/>
            <person name="Wang A."/>
            <person name="Jiang F."/>
            <person name="Liu H."/>
            <person name="Zhao H."/>
            <person name="Xu D."/>
            <person name="Zhang Y."/>
        </authorList>
    </citation>
    <scope>NUCLEOTIDE SEQUENCE [LARGE SCALE GENOMIC DNA]</scope>
    <source>
        <strain evidence="2">cv. Yunnan</strain>
        <tissue evidence="1">Leaves</tissue>
    </source>
</reference>
<sequence>MGMGGDSQAMHVPKTTAMEIGSVHASHVVLGSLGGPSLRAQHELDCSNHIGPISDLGHSSAFNSKKVQETDGRAISYSQEVEDTIRVGVGLGIQLDGFEN</sequence>
<organism evidence="1 2">
    <name type="scientific">Smallanthus sonchifolius</name>
    <dbReference type="NCBI Taxonomy" id="185202"/>
    <lineage>
        <taxon>Eukaryota</taxon>
        <taxon>Viridiplantae</taxon>
        <taxon>Streptophyta</taxon>
        <taxon>Embryophyta</taxon>
        <taxon>Tracheophyta</taxon>
        <taxon>Spermatophyta</taxon>
        <taxon>Magnoliopsida</taxon>
        <taxon>eudicotyledons</taxon>
        <taxon>Gunneridae</taxon>
        <taxon>Pentapetalae</taxon>
        <taxon>asterids</taxon>
        <taxon>campanulids</taxon>
        <taxon>Asterales</taxon>
        <taxon>Asteraceae</taxon>
        <taxon>Asteroideae</taxon>
        <taxon>Heliantheae alliance</taxon>
        <taxon>Millerieae</taxon>
        <taxon>Smallanthus</taxon>
    </lineage>
</organism>
<comment type="caution">
    <text evidence="1">The sequence shown here is derived from an EMBL/GenBank/DDBJ whole genome shotgun (WGS) entry which is preliminary data.</text>
</comment>
<keyword evidence="2" id="KW-1185">Reference proteome</keyword>
<name>A0ACB8YDD3_9ASTR</name>
<evidence type="ECO:0000313" key="1">
    <source>
        <dbReference type="EMBL" id="KAI3682939.1"/>
    </source>
</evidence>
<protein>
    <submittedName>
        <fullName evidence="1">Uncharacterized protein</fullName>
    </submittedName>
</protein>
<dbReference type="EMBL" id="CM042045">
    <property type="protein sequence ID" value="KAI3682939.1"/>
    <property type="molecule type" value="Genomic_DNA"/>
</dbReference>